<reference evidence="7 8" key="1">
    <citation type="submission" date="2017-09" db="EMBL/GenBank/DDBJ databases">
        <title>WGS assembly of Aquilegia coerulea Goldsmith.</title>
        <authorList>
            <person name="Hodges S."/>
            <person name="Kramer E."/>
            <person name="Nordborg M."/>
            <person name="Tomkins J."/>
            <person name="Borevitz J."/>
            <person name="Derieg N."/>
            <person name="Yan J."/>
            <person name="Mihaltcheva S."/>
            <person name="Hayes R.D."/>
            <person name="Rokhsar D."/>
        </authorList>
    </citation>
    <scope>NUCLEOTIDE SEQUENCE [LARGE SCALE GENOMIC DNA]</scope>
    <source>
        <strain evidence="8">cv. Goldsmith</strain>
    </source>
</reference>
<evidence type="ECO:0000259" key="6">
    <source>
        <dbReference type="PROSITE" id="PS50888"/>
    </source>
</evidence>
<dbReference type="InterPro" id="IPR036638">
    <property type="entry name" value="HLH_DNA-bd_sf"/>
</dbReference>
<dbReference type="GO" id="GO:0005634">
    <property type="term" value="C:nucleus"/>
    <property type="evidence" value="ECO:0007669"/>
    <property type="project" value="UniProtKB-SubCell"/>
</dbReference>
<feature type="region of interest" description="Disordered" evidence="5">
    <location>
        <begin position="300"/>
        <end position="333"/>
    </location>
</feature>
<dbReference type="SUPFAM" id="SSF47459">
    <property type="entry name" value="HLH, helix-loop-helix DNA-binding domain"/>
    <property type="match status" value="1"/>
</dbReference>
<evidence type="ECO:0000313" key="8">
    <source>
        <dbReference type="Proteomes" id="UP000230069"/>
    </source>
</evidence>
<keyword evidence="4" id="KW-0539">Nucleus</keyword>
<feature type="compositionally biased region" description="Polar residues" evidence="5">
    <location>
        <begin position="662"/>
        <end position="673"/>
    </location>
</feature>
<feature type="compositionally biased region" description="Basic and acidic residues" evidence="5">
    <location>
        <begin position="443"/>
        <end position="452"/>
    </location>
</feature>
<evidence type="ECO:0000256" key="3">
    <source>
        <dbReference type="ARBA" id="ARBA00023163"/>
    </source>
</evidence>
<feature type="compositionally biased region" description="Polar residues" evidence="5">
    <location>
        <begin position="88"/>
        <end position="97"/>
    </location>
</feature>
<evidence type="ECO:0000256" key="1">
    <source>
        <dbReference type="ARBA" id="ARBA00004123"/>
    </source>
</evidence>
<evidence type="ECO:0000256" key="4">
    <source>
        <dbReference type="ARBA" id="ARBA00023242"/>
    </source>
</evidence>
<sequence length="706" mass="76931">MPYSHLHRMAKEKLESSTHQRMNSSFKDLASVERPDSDFSELVWENGQILMQGQSNRSRKSSSNANTTTQGKEEEHPPNTKKPHSGLNDFSSGQSSRPMGFGQDDELVHWLNYPLDEYSSEFFSEFNQNTFSMQNTVVPVVKNTSNSQVIRSSQGGANPEQGNLSKFLRESSDHTRVRDTQLCSLPRSQQHQNSIQSQRLKVPDSTGCNTNNAELAHSTGSPNPKIQQQEPEATQPNSNTGFTNFSHFLRPATFVKTSRQSADTAPSSSPMNIDRRRSNDKEFVVSESNRIQSTVIDSANGSKTFTGHESKFNSLTPKGDVKPPIGKRPPKEPLSIEKSVAGCREDAFAKSKLPEPTPGQTSSFAASMTVGRPDNEKCFEPVVASSSVCSGTSAMGASNDPKHRLKRKFRDTEDSDYLSEDIEEESVGVRKPARGCTSTKRSRAAEVHNLSERKRRDRINEKMRALQELIPNCNKVDKASMLDEAIEYLKTLQLQVQIMSMGTGLFMPPMMLPNGIQHVNTPNLPPFSAMNPGMGMGMGMGMSMGMGMGFGMGMVDMSGGSSGCPLIQVPPMHGAQFPYSSISGPSNLPMMAGANFQMFGPPGQGISMSIPRAPFIHPAGGPSTNSSMLPVVSGVETSTEIQNLASPSCLKDPTEVTNAQLPNRNAECSQNQIPAKVTKEGVEQSLLAPMHDHPPQASDNGVNEPT</sequence>
<feature type="compositionally biased region" description="Polar residues" evidence="5">
    <location>
        <begin position="185"/>
        <end position="199"/>
    </location>
</feature>
<dbReference type="FunFam" id="4.10.280.10:FF:000004">
    <property type="entry name" value="Basic helix-loop-helix transcription factor"/>
    <property type="match status" value="1"/>
</dbReference>
<dbReference type="Pfam" id="PF00010">
    <property type="entry name" value="HLH"/>
    <property type="match status" value="1"/>
</dbReference>
<dbReference type="EMBL" id="KZ305020">
    <property type="protein sequence ID" value="PIA60627.1"/>
    <property type="molecule type" value="Genomic_DNA"/>
</dbReference>
<feature type="compositionally biased region" description="Basic and acidic residues" evidence="5">
    <location>
        <begin position="9"/>
        <end position="18"/>
    </location>
</feature>
<keyword evidence="2" id="KW-0805">Transcription regulation</keyword>
<dbReference type="Proteomes" id="UP000230069">
    <property type="component" value="Unassembled WGS sequence"/>
</dbReference>
<dbReference type="GO" id="GO:0003700">
    <property type="term" value="F:DNA-binding transcription factor activity"/>
    <property type="evidence" value="ECO:0007669"/>
    <property type="project" value="InterPro"/>
</dbReference>
<organism evidence="7 8">
    <name type="scientific">Aquilegia coerulea</name>
    <name type="common">Rocky mountain columbine</name>
    <dbReference type="NCBI Taxonomy" id="218851"/>
    <lineage>
        <taxon>Eukaryota</taxon>
        <taxon>Viridiplantae</taxon>
        <taxon>Streptophyta</taxon>
        <taxon>Embryophyta</taxon>
        <taxon>Tracheophyta</taxon>
        <taxon>Spermatophyta</taxon>
        <taxon>Magnoliopsida</taxon>
        <taxon>Ranunculales</taxon>
        <taxon>Ranunculaceae</taxon>
        <taxon>Thalictroideae</taxon>
        <taxon>Aquilegia</taxon>
    </lineage>
</organism>
<feature type="region of interest" description="Disordered" evidence="5">
    <location>
        <begin position="185"/>
        <end position="284"/>
    </location>
</feature>
<feature type="region of interest" description="Disordered" evidence="5">
    <location>
        <begin position="662"/>
        <end position="706"/>
    </location>
</feature>
<dbReference type="InParanoid" id="A0A2G5EY98"/>
<dbReference type="GO" id="GO:0046983">
    <property type="term" value="F:protein dimerization activity"/>
    <property type="evidence" value="ECO:0007669"/>
    <property type="project" value="InterPro"/>
</dbReference>
<dbReference type="FunCoup" id="A0A2G5EY98">
    <property type="interactions" value="242"/>
</dbReference>
<dbReference type="AlphaFoldDB" id="A0A2G5EY98"/>
<keyword evidence="3" id="KW-0804">Transcription</keyword>
<accession>A0A2G5EY98</accession>
<evidence type="ECO:0000256" key="2">
    <source>
        <dbReference type="ARBA" id="ARBA00023015"/>
    </source>
</evidence>
<dbReference type="STRING" id="218851.A0A2G5EY98"/>
<dbReference type="PANTHER" id="PTHR46807">
    <property type="entry name" value="TRANSCRIPTION FACTOR PIF3"/>
    <property type="match status" value="1"/>
</dbReference>
<gene>
    <name evidence="7" type="ORF">AQUCO_00300259v1</name>
</gene>
<protein>
    <recommendedName>
        <fullName evidence="6">BHLH domain-containing protein</fullName>
    </recommendedName>
</protein>
<evidence type="ECO:0000256" key="5">
    <source>
        <dbReference type="SAM" id="MobiDB-lite"/>
    </source>
</evidence>
<dbReference type="InterPro" id="IPR044273">
    <property type="entry name" value="PIF3-like"/>
</dbReference>
<evidence type="ECO:0000313" key="7">
    <source>
        <dbReference type="EMBL" id="PIA60627.1"/>
    </source>
</evidence>
<feature type="compositionally biased region" description="Basic and acidic residues" evidence="5">
    <location>
        <begin position="273"/>
        <end position="284"/>
    </location>
</feature>
<dbReference type="InterPro" id="IPR011598">
    <property type="entry name" value="bHLH_dom"/>
</dbReference>
<dbReference type="InterPro" id="IPR047265">
    <property type="entry name" value="PIF1-like_bHLH"/>
</dbReference>
<feature type="compositionally biased region" description="Polar residues" evidence="5">
    <location>
        <begin position="206"/>
        <end position="246"/>
    </location>
</feature>
<feature type="domain" description="BHLH" evidence="6">
    <location>
        <begin position="443"/>
        <end position="492"/>
    </location>
</feature>
<dbReference type="OrthoDB" id="690068at2759"/>
<keyword evidence="8" id="KW-1185">Reference proteome</keyword>
<comment type="subcellular location">
    <subcellularLocation>
        <location evidence="1">Nucleus</location>
    </subcellularLocation>
</comment>
<feature type="region of interest" description="Disordered" evidence="5">
    <location>
        <begin position="429"/>
        <end position="452"/>
    </location>
</feature>
<feature type="compositionally biased region" description="Polar residues" evidence="5">
    <location>
        <begin position="255"/>
        <end position="271"/>
    </location>
</feature>
<dbReference type="Gene3D" id="4.10.280.10">
    <property type="entry name" value="Helix-loop-helix DNA-binding domain"/>
    <property type="match status" value="1"/>
</dbReference>
<dbReference type="PANTHER" id="PTHR46807:SF1">
    <property type="entry name" value="TRANSCRIPTION FACTOR PIF3"/>
    <property type="match status" value="1"/>
</dbReference>
<name>A0A2G5EY98_AQUCA</name>
<proteinExistence type="predicted"/>
<dbReference type="PROSITE" id="PS50888">
    <property type="entry name" value="BHLH"/>
    <property type="match status" value="1"/>
</dbReference>
<feature type="region of interest" description="Disordered" evidence="5">
    <location>
        <begin position="50"/>
        <end position="101"/>
    </location>
</feature>
<dbReference type="SMART" id="SM00353">
    <property type="entry name" value="HLH"/>
    <property type="match status" value="1"/>
</dbReference>
<feature type="region of interest" description="Disordered" evidence="5">
    <location>
        <begin position="1"/>
        <end position="33"/>
    </location>
</feature>
<dbReference type="CDD" id="cd11445">
    <property type="entry name" value="bHLH_AtPIF_like"/>
    <property type="match status" value="1"/>
</dbReference>
<feature type="compositionally biased region" description="Polar residues" evidence="5">
    <location>
        <begin position="697"/>
        <end position="706"/>
    </location>
</feature>